<dbReference type="Gene3D" id="3.40.50.2000">
    <property type="entry name" value="Glycogen Phosphorylase B"/>
    <property type="match status" value="2"/>
</dbReference>
<dbReference type="Pfam" id="PF13692">
    <property type="entry name" value="Glyco_trans_1_4"/>
    <property type="match status" value="1"/>
</dbReference>
<accession>A0A4Y8WQS8</accession>
<dbReference type="SUPFAM" id="SSF53756">
    <property type="entry name" value="UDP-Glycosyltransferase/glycogen phosphorylase"/>
    <property type="match status" value="1"/>
</dbReference>
<dbReference type="RefSeq" id="WP_134849688.1">
    <property type="nucleotide sequence ID" value="NZ_CP197400.1"/>
</dbReference>
<dbReference type="GO" id="GO:0016757">
    <property type="term" value="F:glycosyltransferase activity"/>
    <property type="evidence" value="ECO:0007669"/>
    <property type="project" value="UniProtKB-ARBA"/>
</dbReference>
<dbReference type="STRING" id="1122973.GCA_000379925_02040"/>
<name>A0A4Y8WQS8_9PORP</name>
<evidence type="ECO:0000313" key="3">
    <source>
        <dbReference type="Proteomes" id="UP000297225"/>
    </source>
</evidence>
<keyword evidence="2" id="KW-0808">Transferase</keyword>
<sequence>MKVLLLNTYPRGGGAAVAVRRAQEALERAGMEVRVLWGTDFGLCHKAAFFAERADVFHAVHYNRSQLFRFSTASRGVDIAHHPWVEWAEIIHIHWVQQGFLSLQGLQRLLSLQGKRFFWTLHDLWALTGGCHIPYVIGQDGQTSFCEAFRSHCGHCPLLGSRKMQDRSFRVFDQKAQLPLHKVHVVGVSHALATYARHAKLFAESRVTALPNPIDLDRFKPQPPSSPTTERKLLFVAARADDPVKGLDLCRAMLRHAVRHSEYFEREAHLYIVGEVKEHTALEGFPIRVTHLGCLEQAQLIQLYQEATLLLCTSRFESLVTTLVEGIACGVPAVAFEVGGMADIIQPEQGNGALIAPYDLEAMALAVVEWSEPQRPRAPFAIAATVQHFAQEIVGQKLVQLYLDTPQ</sequence>
<organism evidence="2 3">
    <name type="scientific">Porphyromonas levii</name>
    <dbReference type="NCBI Taxonomy" id="28114"/>
    <lineage>
        <taxon>Bacteria</taxon>
        <taxon>Pseudomonadati</taxon>
        <taxon>Bacteroidota</taxon>
        <taxon>Bacteroidia</taxon>
        <taxon>Bacteroidales</taxon>
        <taxon>Porphyromonadaceae</taxon>
        <taxon>Porphyromonas</taxon>
    </lineage>
</organism>
<evidence type="ECO:0000313" key="2">
    <source>
        <dbReference type="EMBL" id="TFH95917.1"/>
    </source>
</evidence>
<evidence type="ECO:0000259" key="1">
    <source>
        <dbReference type="Pfam" id="PF13439"/>
    </source>
</evidence>
<dbReference type="PANTHER" id="PTHR12526">
    <property type="entry name" value="GLYCOSYLTRANSFERASE"/>
    <property type="match status" value="1"/>
</dbReference>
<dbReference type="OrthoDB" id="9768685at2"/>
<dbReference type="Proteomes" id="UP000297225">
    <property type="component" value="Unassembled WGS sequence"/>
</dbReference>
<feature type="domain" description="Glycosyltransferase subfamily 4-like N-terminal" evidence="1">
    <location>
        <begin position="13"/>
        <end position="218"/>
    </location>
</feature>
<reference evidence="2 3" key="1">
    <citation type="submission" date="2019-03" db="EMBL/GenBank/DDBJ databases">
        <title>Porphyromonas levii Isolated from the Uterus of Dairy Cows.</title>
        <authorList>
            <person name="Francis A.M."/>
        </authorList>
    </citation>
    <scope>NUCLEOTIDE SEQUENCE [LARGE SCALE GENOMIC DNA]</scope>
    <source>
        <strain evidence="2 3">AF5678</strain>
    </source>
</reference>
<dbReference type="PANTHER" id="PTHR12526:SF635">
    <property type="entry name" value="GLYCOSYL TRANSFERASE GROUP 1"/>
    <property type="match status" value="1"/>
</dbReference>
<dbReference type="EMBL" id="SPNC01000034">
    <property type="protein sequence ID" value="TFH95917.1"/>
    <property type="molecule type" value="Genomic_DNA"/>
</dbReference>
<proteinExistence type="predicted"/>
<comment type="caution">
    <text evidence="2">The sequence shown here is derived from an EMBL/GenBank/DDBJ whole genome shotgun (WGS) entry which is preliminary data.</text>
</comment>
<dbReference type="AlphaFoldDB" id="A0A4Y8WQS8"/>
<protein>
    <submittedName>
        <fullName evidence="2">Glycosyltransferase</fullName>
    </submittedName>
</protein>
<dbReference type="InterPro" id="IPR028098">
    <property type="entry name" value="Glyco_trans_4-like_N"/>
</dbReference>
<dbReference type="Pfam" id="PF13439">
    <property type="entry name" value="Glyco_transf_4"/>
    <property type="match status" value="1"/>
</dbReference>
<gene>
    <name evidence="2" type="ORF">E4P47_03475</name>
</gene>
<keyword evidence="3" id="KW-1185">Reference proteome</keyword>